<dbReference type="GO" id="GO:0005524">
    <property type="term" value="F:ATP binding"/>
    <property type="evidence" value="ECO:0007669"/>
    <property type="project" value="InterPro"/>
</dbReference>
<comment type="similarity">
    <text evidence="2">Belongs to the class-II aminoacyl-tRNA synthetase family. Alax-L subfamily.</text>
</comment>
<dbReference type="InterPro" id="IPR012947">
    <property type="entry name" value="tRNA_SAD"/>
</dbReference>
<dbReference type="SUPFAM" id="SSF55186">
    <property type="entry name" value="ThrRS/AlaRS common domain"/>
    <property type="match status" value="1"/>
</dbReference>
<dbReference type="GO" id="GO:0004812">
    <property type="term" value="F:aminoacyl-tRNA ligase activity"/>
    <property type="evidence" value="ECO:0007669"/>
    <property type="project" value="InterPro"/>
</dbReference>
<dbReference type="InterPro" id="IPR051335">
    <property type="entry name" value="Alanyl-tRNA_Editing_Enzymes"/>
</dbReference>
<comment type="caution">
    <text evidence="4">The sequence shown here is derived from an EMBL/GenBank/DDBJ whole genome shotgun (WGS) entry which is preliminary data.</text>
</comment>
<comment type="cofactor">
    <cofactor evidence="1">
        <name>Zn(2+)</name>
        <dbReference type="ChEBI" id="CHEBI:29105"/>
    </cofactor>
</comment>
<evidence type="ECO:0000259" key="3">
    <source>
        <dbReference type="SMART" id="SM00863"/>
    </source>
</evidence>
<dbReference type="SUPFAM" id="SSF50447">
    <property type="entry name" value="Translation proteins"/>
    <property type="match status" value="1"/>
</dbReference>
<accession>A0AAV9CXD4</accession>
<dbReference type="PANTHER" id="PTHR43462">
    <property type="entry name" value="ALANYL-TRNA EDITING PROTEIN"/>
    <property type="match status" value="1"/>
</dbReference>
<dbReference type="EMBL" id="JAUJYO010000017">
    <property type="protein sequence ID" value="KAK1293577.1"/>
    <property type="molecule type" value="Genomic_DNA"/>
</dbReference>
<proteinExistence type="inferred from homology"/>
<dbReference type="InterPro" id="IPR018163">
    <property type="entry name" value="Thr/Ala-tRNA-synth_IIc_edit"/>
</dbReference>
<dbReference type="PANTHER" id="PTHR43462:SF2">
    <property type="entry name" value="THREONYL AND ALANYL TRNA SYNTHETASE SECOND ADDITIONAL DOMAIN-CONTAINING PROTEIN"/>
    <property type="match status" value="1"/>
</dbReference>
<organism evidence="4 5">
    <name type="scientific">Acorus calamus</name>
    <name type="common">Sweet flag</name>
    <dbReference type="NCBI Taxonomy" id="4465"/>
    <lineage>
        <taxon>Eukaryota</taxon>
        <taxon>Viridiplantae</taxon>
        <taxon>Streptophyta</taxon>
        <taxon>Embryophyta</taxon>
        <taxon>Tracheophyta</taxon>
        <taxon>Spermatophyta</taxon>
        <taxon>Magnoliopsida</taxon>
        <taxon>Liliopsida</taxon>
        <taxon>Acoraceae</taxon>
        <taxon>Acorus</taxon>
    </lineage>
</organism>
<evidence type="ECO:0000256" key="2">
    <source>
        <dbReference type="ARBA" id="ARBA00008429"/>
    </source>
</evidence>
<gene>
    <name evidence="4" type="ORF">QJS10_CPB17g01348</name>
</gene>
<dbReference type="FunFam" id="3.30.980.10:FF:000008">
    <property type="entry name" value="Similar to alanyl-tRNA synthetase"/>
    <property type="match status" value="1"/>
</dbReference>
<evidence type="ECO:0000313" key="4">
    <source>
        <dbReference type="EMBL" id="KAK1293577.1"/>
    </source>
</evidence>
<dbReference type="SMART" id="SM00863">
    <property type="entry name" value="tRNA_SAD"/>
    <property type="match status" value="1"/>
</dbReference>
<dbReference type="Proteomes" id="UP001180020">
    <property type="component" value="Unassembled WGS sequence"/>
</dbReference>
<reference evidence="4" key="1">
    <citation type="journal article" date="2023" name="Nat. Commun.">
        <title>Diploid and tetraploid genomes of Acorus and the evolution of monocots.</title>
        <authorList>
            <person name="Ma L."/>
            <person name="Liu K.W."/>
            <person name="Li Z."/>
            <person name="Hsiao Y.Y."/>
            <person name="Qi Y."/>
            <person name="Fu T."/>
            <person name="Tang G.D."/>
            <person name="Zhang D."/>
            <person name="Sun W.H."/>
            <person name="Liu D.K."/>
            <person name="Li Y."/>
            <person name="Chen G.Z."/>
            <person name="Liu X.D."/>
            <person name="Liao X.Y."/>
            <person name="Jiang Y.T."/>
            <person name="Yu X."/>
            <person name="Hao Y."/>
            <person name="Huang J."/>
            <person name="Zhao X.W."/>
            <person name="Ke S."/>
            <person name="Chen Y.Y."/>
            <person name="Wu W.L."/>
            <person name="Hsu J.L."/>
            <person name="Lin Y.F."/>
            <person name="Huang M.D."/>
            <person name="Li C.Y."/>
            <person name="Huang L."/>
            <person name="Wang Z.W."/>
            <person name="Zhao X."/>
            <person name="Zhong W.Y."/>
            <person name="Peng D.H."/>
            <person name="Ahmad S."/>
            <person name="Lan S."/>
            <person name="Zhang J.S."/>
            <person name="Tsai W.C."/>
            <person name="Van de Peer Y."/>
            <person name="Liu Z.J."/>
        </authorList>
    </citation>
    <scope>NUCLEOTIDE SEQUENCE</scope>
    <source>
        <strain evidence="4">CP</strain>
    </source>
</reference>
<dbReference type="Gene3D" id="2.40.30.130">
    <property type="match status" value="1"/>
</dbReference>
<sequence length="235" mass="25705">MDLGQTKLDYFEDMWKLESKSTLLSHIKSNEGGGRQALVLESTIFHPQGGGQPSDTGFIIDRRSGLKFVVADVRLKDGLVLEKKLMASLREGVRLHSAGHLLDTCMRNVGLDHLEPGKGYHFPDGPFVEYKGTFPQDQLQTKQKELEAEVNKLISIGGKVSASVLAYDEAAELCGGSLPEYISKSSKPRIVKLGNNPGCPCGGTHVANISDIRALKVSQIRMKKGFTKIFYNIGS</sequence>
<dbReference type="GO" id="GO:0043039">
    <property type="term" value="P:tRNA aminoacylation"/>
    <property type="evidence" value="ECO:0007669"/>
    <property type="project" value="InterPro"/>
</dbReference>
<evidence type="ECO:0000256" key="1">
    <source>
        <dbReference type="ARBA" id="ARBA00001947"/>
    </source>
</evidence>
<keyword evidence="5" id="KW-1185">Reference proteome</keyword>
<name>A0AAV9CXD4_ACOCL</name>
<feature type="domain" description="Threonyl/alanyl tRNA synthetase SAD" evidence="3">
    <location>
        <begin position="188"/>
        <end position="230"/>
    </location>
</feature>
<dbReference type="AlphaFoldDB" id="A0AAV9CXD4"/>
<dbReference type="InterPro" id="IPR009000">
    <property type="entry name" value="Transl_B-barrel_sf"/>
</dbReference>
<protein>
    <recommendedName>
        <fullName evidence="3">Threonyl/alanyl tRNA synthetase SAD domain-containing protein</fullName>
    </recommendedName>
</protein>
<dbReference type="Gene3D" id="3.30.980.10">
    <property type="entry name" value="Threonyl-trna Synthetase, Chain A, domain 2"/>
    <property type="match status" value="1"/>
</dbReference>
<dbReference type="Pfam" id="PF07973">
    <property type="entry name" value="tRNA_SAD"/>
    <property type="match status" value="1"/>
</dbReference>
<evidence type="ECO:0000313" key="5">
    <source>
        <dbReference type="Proteomes" id="UP001180020"/>
    </source>
</evidence>
<reference evidence="4" key="2">
    <citation type="submission" date="2023-06" db="EMBL/GenBank/DDBJ databases">
        <authorList>
            <person name="Ma L."/>
            <person name="Liu K.-W."/>
            <person name="Li Z."/>
            <person name="Hsiao Y.-Y."/>
            <person name="Qi Y."/>
            <person name="Fu T."/>
            <person name="Tang G."/>
            <person name="Zhang D."/>
            <person name="Sun W.-H."/>
            <person name="Liu D.-K."/>
            <person name="Li Y."/>
            <person name="Chen G.-Z."/>
            <person name="Liu X.-D."/>
            <person name="Liao X.-Y."/>
            <person name="Jiang Y.-T."/>
            <person name="Yu X."/>
            <person name="Hao Y."/>
            <person name="Huang J."/>
            <person name="Zhao X.-W."/>
            <person name="Ke S."/>
            <person name="Chen Y.-Y."/>
            <person name="Wu W.-L."/>
            <person name="Hsu J.-L."/>
            <person name="Lin Y.-F."/>
            <person name="Huang M.-D."/>
            <person name="Li C.-Y."/>
            <person name="Huang L."/>
            <person name="Wang Z.-W."/>
            <person name="Zhao X."/>
            <person name="Zhong W.-Y."/>
            <person name="Peng D.-H."/>
            <person name="Ahmad S."/>
            <person name="Lan S."/>
            <person name="Zhang J.-S."/>
            <person name="Tsai W.-C."/>
            <person name="Van De Peer Y."/>
            <person name="Liu Z.-J."/>
        </authorList>
    </citation>
    <scope>NUCLEOTIDE SEQUENCE</scope>
    <source>
        <strain evidence="4">CP</strain>
        <tissue evidence="4">Leaves</tissue>
    </source>
</reference>